<comment type="function">
    <text evidence="1">Needed for flagellar regrowth and assembly.</text>
</comment>
<evidence type="ECO:0000256" key="6">
    <source>
        <dbReference type="ARBA" id="ARBA00023225"/>
    </source>
</evidence>
<keyword evidence="10" id="KW-1185">Reference proteome</keyword>
<evidence type="ECO:0000256" key="7">
    <source>
        <dbReference type="SAM" id="Coils"/>
    </source>
</evidence>
<dbReference type="GO" id="GO:0015031">
    <property type="term" value="P:protein transport"/>
    <property type="evidence" value="ECO:0007669"/>
    <property type="project" value="UniProtKB-KW"/>
</dbReference>
<dbReference type="EMBL" id="CP016786">
    <property type="protein sequence ID" value="ASW43099.1"/>
    <property type="molecule type" value="Genomic_DNA"/>
</dbReference>
<protein>
    <submittedName>
        <fullName evidence="9">Flagellar biosynthesis/type III secretory pathway-like protein</fullName>
    </submittedName>
</protein>
<comment type="similarity">
    <text evidence="2">Belongs to the FliH family.</text>
</comment>
<keyword evidence="9" id="KW-0282">Flagellum</keyword>
<dbReference type="AlphaFoldDB" id="A0A343JC41"/>
<keyword evidence="7" id="KW-0175">Coiled coil</keyword>
<dbReference type="RefSeq" id="WP_119865237.1">
    <property type="nucleotide sequence ID" value="NZ_CP016786.1"/>
</dbReference>
<dbReference type="PANTHER" id="PTHR34982">
    <property type="entry name" value="YOP PROTEINS TRANSLOCATION PROTEIN L"/>
    <property type="match status" value="1"/>
</dbReference>
<reference evidence="9 10" key="1">
    <citation type="submission" date="2016-08" db="EMBL/GenBank/DDBJ databases">
        <title>Complete Genome Sequence Of The Indigo Reducing Clostridium isatidis DSM15098.</title>
        <authorList>
            <person name="Little G.T."/>
            <person name="Minton N.P."/>
        </authorList>
    </citation>
    <scope>NUCLEOTIDE SEQUENCE [LARGE SCALE GENOMIC DNA]</scope>
    <source>
        <strain evidence="9 10">DSM 15098</strain>
    </source>
</reference>
<feature type="domain" description="Flagellar assembly protein FliH/Type III secretion system HrpE" evidence="8">
    <location>
        <begin position="119"/>
        <end position="234"/>
    </location>
</feature>
<sequence length="253" mass="29233">MQLSYNLIKNKVAVASNNKQIETNYVRKKREEEVDKSKEIEIDIKASYEKLGADIIKKAKSDAESILMESRRNAVEIEREAYENGYVQGKQNGYEDGFDKGYKESIERVKQETKDKVKEKIENAERILALANAEYQRYINEKEKEIVKLAFEMAKAIAGRELKKDEGIMPLIEDILNESKNEENIIIRCNKLHIKPIEDKIEYYKKAYSIKGEIFILEDPLMEEGNAIIEKKSGKAVIGMDIALEKLEEALFK</sequence>
<keyword evidence="4" id="KW-1005">Bacterial flagellum biogenesis</keyword>
<evidence type="ECO:0000313" key="10">
    <source>
        <dbReference type="Proteomes" id="UP000264883"/>
    </source>
</evidence>
<dbReference type="Pfam" id="PF02108">
    <property type="entry name" value="FliH"/>
    <property type="match status" value="1"/>
</dbReference>
<evidence type="ECO:0000256" key="3">
    <source>
        <dbReference type="ARBA" id="ARBA00022448"/>
    </source>
</evidence>
<keyword evidence="9" id="KW-0969">Cilium</keyword>
<feature type="coiled-coil region" evidence="7">
    <location>
        <begin position="60"/>
        <end position="141"/>
    </location>
</feature>
<keyword evidence="3" id="KW-0813">Transport</keyword>
<gene>
    <name evidence="9" type="ORF">BEN51_06280</name>
</gene>
<dbReference type="GO" id="GO:0044781">
    <property type="term" value="P:bacterial-type flagellum organization"/>
    <property type="evidence" value="ECO:0007669"/>
    <property type="project" value="UniProtKB-KW"/>
</dbReference>
<keyword evidence="9" id="KW-0966">Cell projection</keyword>
<organism evidence="9 10">
    <name type="scientific">Clostridium isatidis</name>
    <dbReference type="NCBI Taxonomy" id="182773"/>
    <lineage>
        <taxon>Bacteria</taxon>
        <taxon>Bacillati</taxon>
        <taxon>Bacillota</taxon>
        <taxon>Clostridia</taxon>
        <taxon>Eubacteriales</taxon>
        <taxon>Clostridiaceae</taxon>
        <taxon>Clostridium</taxon>
    </lineage>
</organism>
<name>A0A343JC41_9CLOT</name>
<dbReference type="PANTHER" id="PTHR34982:SF1">
    <property type="entry name" value="FLAGELLAR ASSEMBLY PROTEIN FLIH"/>
    <property type="match status" value="1"/>
</dbReference>
<dbReference type="OrthoDB" id="2375163at2"/>
<accession>A0A343JC41</accession>
<dbReference type="Proteomes" id="UP000264883">
    <property type="component" value="Chromosome"/>
</dbReference>
<evidence type="ECO:0000256" key="4">
    <source>
        <dbReference type="ARBA" id="ARBA00022795"/>
    </source>
</evidence>
<dbReference type="InterPro" id="IPR018035">
    <property type="entry name" value="Flagellar_FliH/T3SS_HrpE"/>
</dbReference>
<proteinExistence type="inferred from homology"/>
<dbReference type="InterPro" id="IPR051472">
    <property type="entry name" value="T3SS_Stator/FliH"/>
</dbReference>
<evidence type="ECO:0000259" key="8">
    <source>
        <dbReference type="Pfam" id="PF02108"/>
    </source>
</evidence>
<evidence type="ECO:0000256" key="2">
    <source>
        <dbReference type="ARBA" id="ARBA00006602"/>
    </source>
</evidence>
<keyword evidence="6" id="KW-1006">Bacterial flagellum protein export</keyword>
<dbReference type="KEGG" id="cia:BEN51_06280"/>
<evidence type="ECO:0000256" key="1">
    <source>
        <dbReference type="ARBA" id="ARBA00003041"/>
    </source>
</evidence>
<evidence type="ECO:0000256" key="5">
    <source>
        <dbReference type="ARBA" id="ARBA00022927"/>
    </source>
</evidence>
<evidence type="ECO:0000313" key="9">
    <source>
        <dbReference type="EMBL" id="ASW43099.1"/>
    </source>
</evidence>
<dbReference type="GO" id="GO:0005829">
    <property type="term" value="C:cytosol"/>
    <property type="evidence" value="ECO:0007669"/>
    <property type="project" value="TreeGrafter"/>
</dbReference>
<keyword evidence="5" id="KW-0653">Protein transport</keyword>